<keyword evidence="3" id="KW-1185">Reference proteome</keyword>
<dbReference type="GO" id="GO:0005886">
    <property type="term" value="C:plasma membrane"/>
    <property type="evidence" value="ECO:0007669"/>
    <property type="project" value="TreeGrafter"/>
</dbReference>
<dbReference type="PANTHER" id="PTHR32309">
    <property type="entry name" value="TYROSINE-PROTEIN KINASE"/>
    <property type="match status" value="1"/>
</dbReference>
<dbReference type="InterPro" id="IPR050445">
    <property type="entry name" value="Bact_polysacc_biosynth/exp"/>
</dbReference>
<sequence>MSWLRTTLEAVKLYWRTFALLTLVGLGVSAVAVSATSPVYQSSVVFYVGSKSAPTERPQVAQAYVTSRVQSYVALMNSGRLVQAVKRRDEVDASTADIAAAINATTPDRASMISVVVRSSSANESLAIAQGLAVEFPALAGDLENAGTRSILRVSVLSPPELDPFPAAPHRLRWLGIGLAGGLVLGFAAVLIRRVLGQSVRDGQEVEALLGVPVLETLEMTGRSTEDLRQAAAAVAAIGKRQQLDVLGVIEMERHNNYGGVAGGLVLRLQQRGQPTRLTGAATFNLAGSQETMPIDRRADGSRLTVVEASFARGPAEAMLVAGRCDAVIIVADLGRTSSSQLMEVRQNLLIVRALLVGCVLRKTG</sequence>
<gene>
    <name evidence="2" type="ORF">FOE78_20785</name>
</gene>
<reference evidence="2 3" key="1">
    <citation type="submission" date="2019-07" db="EMBL/GenBank/DDBJ databases">
        <title>Microlunatus dokdonensis sp. nov. isolated from the rhizospheric soil of the wild plant Elymus tsukushiensis.</title>
        <authorList>
            <person name="Ghim S.-Y."/>
            <person name="Hwang Y.-J."/>
            <person name="Son J.-S."/>
            <person name="Shin J.-H."/>
        </authorList>
    </citation>
    <scope>NUCLEOTIDE SEQUENCE [LARGE SCALE GENOMIC DNA]</scope>
    <source>
        <strain evidence="2 3">KUDC0627</strain>
    </source>
</reference>
<keyword evidence="1" id="KW-0472">Membrane</keyword>
<evidence type="ECO:0000313" key="2">
    <source>
        <dbReference type="EMBL" id="QDP98008.1"/>
    </source>
</evidence>
<dbReference type="GO" id="GO:0004713">
    <property type="term" value="F:protein tyrosine kinase activity"/>
    <property type="evidence" value="ECO:0007669"/>
    <property type="project" value="TreeGrafter"/>
</dbReference>
<dbReference type="EMBL" id="CP041692">
    <property type="protein sequence ID" value="QDP98008.1"/>
    <property type="molecule type" value="Genomic_DNA"/>
</dbReference>
<protein>
    <recommendedName>
        <fullName evidence="4">Capsular polysaccharide biosynthesis protein</fullName>
    </recommendedName>
</protein>
<dbReference type="Proteomes" id="UP000319263">
    <property type="component" value="Chromosome"/>
</dbReference>
<accession>A0A516Q3M2</accession>
<proteinExistence type="predicted"/>
<feature type="transmembrane region" description="Helical" evidence="1">
    <location>
        <begin position="172"/>
        <end position="192"/>
    </location>
</feature>
<dbReference type="PANTHER" id="PTHR32309:SF13">
    <property type="entry name" value="FERRIC ENTEROBACTIN TRANSPORT PROTEIN FEPE"/>
    <property type="match status" value="1"/>
</dbReference>
<evidence type="ECO:0008006" key="4">
    <source>
        <dbReference type="Google" id="ProtNLM"/>
    </source>
</evidence>
<organism evidence="2 3">
    <name type="scientific">Microlunatus elymi</name>
    <dbReference type="NCBI Taxonomy" id="2596828"/>
    <lineage>
        <taxon>Bacteria</taxon>
        <taxon>Bacillati</taxon>
        <taxon>Actinomycetota</taxon>
        <taxon>Actinomycetes</taxon>
        <taxon>Propionibacteriales</taxon>
        <taxon>Propionibacteriaceae</taxon>
        <taxon>Microlunatus</taxon>
    </lineage>
</organism>
<keyword evidence="1" id="KW-0812">Transmembrane</keyword>
<keyword evidence="1" id="KW-1133">Transmembrane helix</keyword>
<evidence type="ECO:0000256" key="1">
    <source>
        <dbReference type="SAM" id="Phobius"/>
    </source>
</evidence>
<dbReference type="KEGG" id="mik:FOE78_20785"/>
<evidence type="ECO:0000313" key="3">
    <source>
        <dbReference type="Proteomes" id="UP000319263"/>
    </source>
</evidence>
<dbReference type="AlphaFoldDB" id="A0A516Q3M2"/>
<dbReference type="RefSeq" id="WP_143987955.1">
    <property type="nucleotide sequence ID" value="NZ_CP041692.1"/>
</dbReference>
<name>A0A516Q3M2_9ACTN</name>